<dbReference type="GO" id="GO:0006633">
    <property type="term" value="P:fatty acid biosynthetic process"/>
    <property type="evidence" value="ECO:0007669"/>
    <property type="project" value="UniProtKB-KW"/>
</dbReference>
<evidence type="ECO:0000256" key="2">
    <source>
        <dbReference type="ARBA" id="ARBA00022723"/>
    </source>
</evidence>
<evidence type="ECO:0000313" key="12">
    <source>
        <dbReference type="Proteomes" id="UP001301350"/>
    </source>
</evidence>
<keyword evidence="2" id="KW-0479">Metal-binding</keyword>
<evidence type="ECO:0000259" key="9">
    <source>
        <dbReference type="PROSITE" id="PS50975"/>
    </source>
</evidence>
<keyword evidence="5" id="KW-0460">Magnesium</keyword>
<dbReference type="SMART" id="SM00878">
    <property type="entry name" value="Biotin_carb_C"/>
    <property type="match status" value="1"/>
</dbReference>
<dbReference type="GO" id="GO:0046872">
    <property type="term" value="F:metal ion binding"/>
    <property type="evidence" value="ECO:0007669"/>
    <property type="project" value="UniProtKB-KW"/>
</dbReference>
<keyword evidence="8" id="KW-0276">Fatty acid metabolism</keyword>
<dbReference type="InterPro" id="IPR005482">
    <property type="entry name" value="Biotin_COase_C"/>
</dbReference>
<reference evidence="11 12" key="1">
    <citation type="submission" date="2022-07" db="EMBL/GenBank/DDBJ databases">
        <title>Genome-wide signatures of adaptation to extreme environments.</title>
        <authorList>
            <person name="Cho C.H."/>
            <person name="Yoon H.S."/>
        </authorList>
    </citation>
    <scope>NUCLEOTIDE SEQUENCE [LARGE SCALE GENOMIC DNA]</scope>
    <source>
        <strain evidence="11 12">DBV 063 E5</strain>
    </source>
</reference>
<keyword evidence="6 8" id="KW-0092">Biotin</keyword>
<evidence type="ECO:0000256" key="6">
    <source>
        <dbReference type="ARBA" id="ARBA00023267"/>
    </source>
</evidence>
<evidence type="ECO:0000256" key="5">
    <source>
        <dbReference type="ARBA" id="ARBA00022842"/>
    </source>
</evidence>
<name>A0AAV9IUC8_CYACA</name>
<dbReference type="PROSITE" id="PS50979">
    <property type="entry name" value="BC"/>
    <property type="match status" value="1"/>
</dbReference>
<dbReference type="PROSITE" id="PS00866">
    <property type="entry name" value="CPSASE_1"/>
    <property type="match status" value="1"/>
</dbReference>
<dbReference type="InterPro" id="IPR011054">
    <property type="entry name" value="Rudment_hybrid_motif"/>
</dbReference>
<dbReference type="InterPro" id="IPR004549">
    <property type="entry name" value="Acetyl_CoA_COase_biotin_COase"/>
</dbReference>
<comment type="caution">
    <text evidence="11">The sequence shown here is derived from an EMBL/GenBank/DDBJ whole genome shotgun (WGS) entry which is preliminary data.</text>
</comment>
<dbReference type="SUPFAM" id="SSF51246">
    <property type="entry name" value="Rudiment single hybrid motif"/>
    <property type="match status" value="1"/>
</dbReference>
<evidence type="ECO:0000259" key="10">
    <source>
        <dbReference type="PROSITE" id="PS50979"/>
    </source>
</evidence>
<dbReference type="GO" id="GO:0004075">
    <property type="term" value="F:biotin carboxylase activity"/>
    <property type="evidence" value="ECO:0007669"/>
    <property type="project" value="UniProtKB-EC"/>
</dbReference>
<dbReference type="Pfam" id="PF02786">
    <property type="entry name" value="CPSase_L_D2"/>
    <property type="match status" value="1"/>
</dbReference>
<dbReference type="InterPro" id="IPR016185">
    <property type="entry name" value="PreATP-grasp_dom_sf"/>
</dbReference>
<dbReference type="InterPro" id="IPR011764">
    <property type="entry name" value="Biotin_carboxylation_dom"/>
</dbReference>
<dbReference type="Pfam" id="PF02785">
    <property type="entry name" value="Biotin_carb_C"/>
    <property type="match status" value="1"/>
</dbReference>
<feature type="domain" description="Biotin carboxylation" evidence="10">
    <location>
        <begin position="91"/>
        <end position="536"/>
    </location>
</feature>
<dbReference type="PROSITE" id="PS00867">
    <property type="entry name" value="CPSASE_2"/>
    <property type="match status" value="1"/>
</dbReference>
<keyword evidence="3 7" id="KW-0547">Nucleotide-binding</keyword>
<dbReference type="InterPro" id="IPR011761">
    <property type="entry name" value="ATP-grasp"/>
</dbReference>
<dbReference type="PANTHER" id="PTHR48095">
    <property type="entry name" value="PYRUVATE CARBOXYLASE SUBUNIT A"/>
    <property type="match status" value="1"/>
</dbReference>
<keyword evidence="8" id="KW-0275">Fatty acid biosynthesis</keyword>
<dbReference type="PROSITE" id="PS50975">
    <property type="entry name" value="ATP_GRASP"/>
    <property type="match status" value="1"/>
</dbReference>
<dbReference type="InterPro" id="IPR005481">
    <property type="entry name" value="BC-like_N"/>
</dbReference>
<evidence type="ECO:0000256" key="4">
    <source>
        <dbReference type="ARBA" id="ARBA00022840"/>
    </source>
</evidence>
<keyword evidence="8" id="KW-0443">Lipid metabolism</keyword>
<dbReference type="Gene3D" id="3.30.470.20">
    <property type="entry name" value="ATP-grasp fold, B domain"/>
    <property type="match status" value="1"/>
</dbReference>
<keyword evidence="4 7" id="KW-0067">ATP-binding</keyword>
<dbReference type="PANTHER" id="PTHR48095:SF2">
    <property type="entry name" value="BIOTIN CARBOXYLASE, CHLOROPLASTIC"/>
    <property type="match status" value="1"/>
</dbReference>
<evidence type="ECO:0000256" key="7">
    <source>
        <dbReference type="PROSITE-ProRule" id="PRU00409"/>
    </source>
</evidence>
<dbReference type="NCBIfam" id="TIGR00514">
    <property type="entry name" value="accC"/>
    <property type="match status" value="1"/>
</dbReference>
<feature type="domain" description="ATP-grasp" evidence="9">
    <location>
        <begin position="210"/>
        <end position="407"/>
    </location>
</feature>
<dbReference type="EC" id="6.3.4.14" evidence="8"/>
<dbReference type="EMBL" id="JANCYW010000006">
    <property type="protein sequence ID" value="KAK4535874.1"/>
    <property type="molecule type" value="Genomic_DNA"/>
</dbReference>
<comment type="catalytic activity">
    <reaction evidence="8">
        <text>N(6)-biotinyl-L-lysyl-[protein] + hydrogencarbonate + ATP = N(6)-carboxybiotinyl-L-lysyl-[protein] + ADP + phosphate + H(+)</text>
        <dbReference type="Rhea" id="RHEA:13501"/>
        <dbReference type="Rhea" id="RHEA-COMP:10505"/>
        <dbReference type="Rhea" id="RHEA-COMP:10506"/>
        <dbReference type="ChEBI" id="CHEBI:15378"/>
        <dbReference type="ChEBI" id="CHEBI:17544"/>
        <dbReference type="ChEBI" id="CHEBI:30616"/>
        <dbReference type="ChEBI" id="CHEBI:43474"/>
        <dbReference type="ChEBI" id="CHEBI:83144"/>
        <dbReference type="ChEBI" id="CHEBI:83145"/>
        <dbReference type="ChEBI" id="CHEBI:456216"/>
        <dbReference type="EC" id="6.3.4.14"/>
    </reaction>
</comment>
<organism evidence="11 12">
    <name type="scientific">Cyanidium caldarium</name>
    <name type="common">Red alga</name>
    <dbReference type="NCBI Taxonomy" id="2771"/>
    <lineage>
        <taxon>Eukaryota</taxon>
        <taxon>Rhodophyta</taxon>
        <taxon>Bangiophyceae</taxon>
        <taxon>Cyanidiales</taxon>
        <taxon>Cyanidiaceae</taxon>
        <taxon>Cyanidium</taxon>
    </lineage>
</organism>
<dbReference type="Pfam" id="PF00289">
    <property type="entry name" value="Biotin_carb_N"/>
    <property type="match status" value="1"/>
</dbReference>
<evidence type="ECO:0000256" key="3">
    <source>
        <dbReference type="ARBA" id="ARBA00022741"/>
    </source>
</evidence>
<proteinExistence type="predicted"/>
<keyword evidence="1 8" id="KW-0436">Ligase</keyword>
<evidence type="ECO:0000313" key="11">
    <source>
        <dbReference type="EMBL" id="KAK4535874.1"/>
    </source>
</evidence>
<keyword evidence="12" id="KW-1185">Reference proteome</keyword>
<protein>
    <recommendedName>
        <fullName evidence="8">Biotin carboxylase</fullName>
        <ecNumber evidence="8">6.3.4.14</ecNumber>
    </recommendedName>
    <alternativeName>
        <fullName evidence="8">Acetyl-coenzyme A carboxylase biotin carboxylase subunit A</fullName>
    </alternativeName>
</protein>
<dbReference type="SUPFAM" id="SSF56059">
    <property type="entry name" value="Glutathione synthetase ATP-binding domain-like"/>
    <property type="match status" value="1"/>
</dbReference>
<comment type="subunit">
    <text evidence="8">Acetyl-CoA carboxylase is a heterohexamer of biotin carboxyl carrier protein, biotin carboxylase and the two subunits of carboxyl transferase in a 2:2 complex.</text>
</comment>
<dbReference type="AlphaFoldDB" id="A0AAV9IUC8"/>
<dbReference type="Proteomes" id="UP001301350">
    <property type="component" value="Unassembled WGS sequence"/>
</dbReference>
<dbReference type="InterPro" id="IPR005479">
    <property type="entry name" value="CPAse_ATP-bd"/>
</dbReference>
<dbReference type="SUPFAM" id="SSF52440">
    <property type="entry name" value="PreATP-grasp domain"/>
    <property type="match status" value="1"/>
</dbReference>
<dbReference type="GO" id="GO:0005524">
    <property type="term" value="F:ATP binding"/>
    <property type="evidence" value="ECO:0007669"/>
    <property type="project" value="UniProtKB-UniRule"/>
</dbReference>
<sequence>MHHGMLGALGFCTPAYSARASRHALLRGPGRAICPSGSRLWRRPQSHSTVHGLPRRLRRPIAMSVLAGDPQNGAGDAAPNGVTDASAPDGAAYRILIANRGEIAVRAIRTFRELGYTTVQAYSTIDKDSLAVRLADESVCIGPPPSRDSYLNMAALISACDIKNIDAVYPGFGFLSENAAFAATVEEHGMTFIGPSADAISVMGDKSSAKATMKAAGVPVVPGSDGLLENEAAAERVADEIGYPVMLKATAGGGGRGIRVVHHKGELARAFEACQQEALMAFNNGALYMEKFVESPRHVEIQVIGDKHGNVIHLGERDCSVQRRNQKLLEEAPSPAVDATLRERMGEAACKAARAIGYSGAGTVEYIMSAGGEFYFMEMNTRIQVEHPITEMITGLDIVALQVAVARGEPLPLRQEDVQWRGWAMEARINCEDVYRTFRPMPGDIAFFLAPGGNGVRWDGCVYPGYSVPPFYDSMLGKLICWAPTRDAVIRKLRRALQELRVEGVPTTIPFHLALLENAAFREGKRIFTDFIQQEKLLELLQRQQQAAGAMPSAASPS</sequence>
<evidence type="ECO:0000256" key="8">
    <source>
        <dbReference type="RuleBase" id="RU365063"/>
    </source>
</evidence>
<dbReference type="InterPro" id="IPR051602">
    <property type="entry name" value="ACC_Biotin_Carboxylase"/>
</dbReference>
<dbReference type="NCBIfam" id="NF006367">
    <property type="entry name" value="PRK08591.1"/>
    <property type="match status" value="1"/>
</dbReference>
<comment type="function">
    <text evidence="8">This protein is a component of the acetyl coenzyme A carboxylase complex; first, biotin carboxylase catalyzes the carboxylation of the carrier protein and then the transcarboxylase transfers the carboxyl group to form malonyl-CoA.</text>
</comment>
<accession>A0AAV9IUC8</accession>
<evidence type="ECO:0000256" key="1">
    <source>
        <dbReference type="ARBA" id="ARBA00022598"/>
    </source>
</evidence>
<gene>
    <name evidence="11" type="ORF">CDCA_CDCA06G1899</name>
</gene>
<keyword evidence="8" id="KW-0444">Lipid biosynthesis</keyword>
<dbReference type="FunFam" id="3.30.1490.20:FF:000018">
    <property type="entry name" value="Biotin carboxylase"/>
    <property type="match status" value="1"/>
</dbReference>
<comment type="pathway">
    <text evidence="8">Lipid metabolism; malonyl-CoA biosynthesis; malonyl-CoA from acetyl-CoA: step 1/1.</text>
</comment>